<evidence type="ECO:0000256" key="14">
    <source>
        <dbReference type="ARBA" id="ARBA00023257"/>
    </source>
</evidence>
<dbReference type="CDD" id="cd15293">
    <property type="entry name" value="7tmC_GPR158-like"/>
    <property type="match status" value="1"/>
</dbReference>
<evidence type="ECO:0000256" key="5">
    <source>
        <dbReference type="ARBA" id="ARBA00022729"/>
    </source>
</evidence>
<dbReference type="PANTHER" id="PTHR32546:SF7">
    <property type="entry name" value="G-PROTEIN COUPLED RECEPTOR 179-RELATED"/>
    <property type="match status" value="1"/>
</dbReference>
<evidence type="ECO:0000256" key="12">
    <source>
        <dbReference type="ARBA" id="ARBA00023180"/>
    </source>
</evidence>
<dbReference type="STRING" id="1676925.ENSPKIP00000023915"/>
<organism evidence="21 22">
    <name type="scientific">Paramormyrops kingsleyae</name>
    <dbReference type="NCBI Taxonomy" id="1676925"/>
    <lineage>
        <taxon>Eukaryota</taxon>
        <taxon>Metazoa</taxon>
        <taxon>Chordata</taxon>
        <taxon>Craniata</taxon>
        <taxon>Vertebrata</taxon>
        <taxon>Euteleostomi</taxon>
        <taxon>Actinopterygii</taxon>
        <taxon>Neopterygii</taxon>
        <taxon>Teleostei</taxon>
        <taxon>Osteoglossocephala</taxon>
        <taxon>Osteoglossomorpha</taxon>
        <taxon>Osteoglossiformes</taxon>
        <taxon>Mormyridae</taxon>
        <taxon>Paramormyrops</taxon>
    </lineage>
</organism>
<evidence type="ECO:0000256" key="9">
    <source>
        <dbReference type="ARBA" id="ARBA00023136"/>
    </source>
</evidence>
<reference evidence="21" key="2">
    <citation type="submission" date="2025-09" db="UniProtKB">
        <authorList>
            <consortium name="Ensembl"/>
        </authorList>
    </citation>
    <scope>IDENTIFICATION</scope>
</reference>
<evidence type="ECO:0000256" key="8">
    <source>
        <dbReference type="ARBA" id="ARBA00023040"/>
    </source>
</evidence>
<evidence type="ECO:0000256" key="19">
    <source>
        <dbReference type="SAM" id="SignalP"/>
    </source>
</evidence>
<evidence type="ECO:0000256" key="11">
    <source>
        <dbReference type="ARBA" id="ARBA00023170"/>
    </source>
</evidence>
<feature type="region of interest" description="Disordered" evidence="17">
    <location>
        <begin position="891"/>
        <end position="910"/>
    </location>
</feature>
<comment type="similarity">
    <text evidence="2">Belongs to the G-protein coupled receptor 3 family.</text>
</comment>
<dbReference type="GO" id="GO:0004930">
    <property type="term" value="F:G protein-coupled receptor activity"/>
    <property type="evidence" value="ECO:0007669"/>
    <property type="project" value="UniProtKB-KW"/>
</dbReference>
<evidence type="ECO:0000256" key="13">
    <source>
        <dbReference type="ARBA" id="ARBA00023224"/>
    </source>
</evidence>
<feature type="signal peptide" evidence="19">
    <location>
        <begin position="1"/>
        <end position="15"/>
    </location>
</feature>
<feature type="chain" id="PRO_5017298616" evidence="19">
    <location>
        <begin position="16"/>
        <end position="1209"/>
    </location>
</feature>
<evidence type="ECO:0000256" key="7">
    <source>
        <dbReference type="ARBA" id="ARBA00023018"/>
    </source>
</evidence>
<keyword evidence="8" id="KW-0297">G-protein coupled receptor</keyword>
<keyword evidence="9 18" id="KW-0472">Membrane</keyword>
<dbReference type="GO" id="GO:0007601">
    <property type="term" value="P:visual perception"/>
    <property type="evidence" value="ECO:0007669"/>
    <property type="project" value="Ensembl"/>
</dbReference>
<evidence type="ECO:0000256" key="17">
    <source>
        <dbReference type="SAM" id="MobiDB-lite"/>
    </source>
</evidence>
<dbReference type="AlphaFoldDB" id="A0A3B3S196"/>
<dbReference type="Proteomes" id="UP000261540">
    <property type="component" value="Unplaced"/>
</dbReference>
<feature type="compositionally biased region" description="Polar residues" evidence="17">
    <location>
        <begin position="43"/>
        <end position="57"/>
    </location>
</feature>
<protein>
    <submittedName>
        <fullName evidence="21">G protein-coupled receptor 179</fullName>
    </submittedName>
</protein>
<evidence type="ECO:0000256" key="16">
    <source>
        <dbReference type="ARBA" id="ARBA00034104"/>
    </source>
</evidence>
<sequence length="1209" mass="135729">MEFLAMLVLAPLLSAQNIPVFQEDITAGAVSSTGPASMKRTDSPSSVFQNPKTSVSSSDDENRPLVEAYLYNGNATFLSLANCSKAYQLPGRQRPAGELSLLLRPAVDAITNAANFLNMIFQANDLRDSSIKDDLEWYHALVRGLLESDPLIRRALLAFDTQPSALQPQLVLQAKHPSYKSQDILLQDLSSAWQDLHASPPALEASWYTALKSSAQTPPTLSKRILFNDLNTLETPKWGRGDSYVTNRDEVHWASAPFLECDKGQFLPDWLLMLSTSFYGLKPDLSPEFRGVIRIDVSLQSFDVDQCAQRKDWFSNTHRCNRTTMHCEPVHGRGFRLGQYACLCKEGYYSLPLGVGEDGTANTGEALSPPVPACLPCWPGCKQCKDGAPCKVQGTRYLRLGVLAVQSLFMLLVLINMFVAYQFRQNKSIRASGLLLLETILFGSLLLYFPVFILYFKPSTFRCILLRWVRLMGFAMVYGTITLKMYRVLRVFLSRTAQRVPYMSSTHMLRLLGVIVLTVGWFLSAWTASVLQNRERNIPLLITSSTPEGKSFSLCDLDRWDYMMAVAELLFLCWGGSLHNSVRMIPSAFHESHYMGISIHNELLLSSAFHITRFALPLLHPDWMLLLFFTHTHVTVSVTLGLLLIPKFLYMSQPIRKEMAAEVYEEEVDLQRSCSHFNSSFASAWNEHNMDSDDIRDELKKLYAQLEIHKTKKMSANNPHLPKKRSSHLGLGQSIMKHITRFPGSISRRCSREEVSQYSGGGSKPASCKKKILESGSIRSSEESFNKGVLLRCKSHSTYDRGQEHQLCTGDVKDSSLLNSSMRRKLTKKASESSEIKSEEAVPFVYKSASAHNLSADNQLLQPMPKKLQKSLSVMTSNMDGSALHPSMIYTADDGQHSSRPSQKESHPKHQLTIKICPWENHHEESQSNLKTVNAEVCPWDVSELQTTQRNPSNIAEICPWNLKDNDYTLKNTSESFTDGVKLTENKTQQENYENVCNRENKQLDKTIMQHSENEGTDHLEEVYSEKNPALKGNTVDINSWESISTKPCLLKQTAIQTSSEEAEPVQTRTERDNYSTIIQPFKKNIESTSKTQDGNCADICPWEVMGTTPTVGKPNSSVCVIATVEVIVTEPLGENEESQKPIICNKQVEGGQEFIPPAPHDAICPWGVQEEKSLLENIISPDIPSGQGEEMEIDAESEAEVFYFPEDL</sequence>
<keyword evidence="14" id="KW-0628">Postsynaptic cell membrane</keyword>
<keyword evidence="22" id="KW-1185">Reference proteome</keyword>
<keyword evidence="6 18" id="KW-1133">Transmembrane helix</keyword>
<dbReference type="GeneTree" id="ENSGT00940000160776"/>
<keyword evidence="10" id="KW-1015">Disulfide bond</keyword>
<dbReference type="Pfam" id="PF00003">
    <property type="entry name" value="7tm_3"/>
    <property type="match status" value="1"/>
</dbReference>
<evidence type="ECO:0000256" key="2">
    <source>
        <dbReference type="ARBA" id="ARBA00007242"/>
    </source>
</evidence>
<evidence type="ECO:0000256" key="6">
    <source>
        <dbReference type="ARBA" id="ARBA00022989"/>
    </source>
</evidence>
<evidence type="ECO:0000259" key="20">
    <source>
        <dbReference type="PROSITE" id="PS50259"/>
    </source>
</evidence>
<keyword evidence="12" id="KW-0325">Glycoprotein</keyword>
<dbReference type="Pfam" id="PF22572">
    <property type="entry name" value="GPR158_179_EC"/>
    <property type="match status" value="1"/>
</dbReference>
<evidence type="ECO:0000256" key="10">
    <source>
        <dbReference type="ARBA" id="ARBA00023157"/>
    </source>
</evidence>
<evidence type="ECO:0000256" key="15">
    <source>
        <dbReference type="ARBA" id="ARBA00023273"/>
    </source>
</evidence>
<dbReference type="InterPro" id="IPR054714">
    <property type="entry name" value="GPR158_179_extracellular"/>
</dbReference>
<dbReference type="InterPro" id="IPR017978">
    <property type="entry name" value="GPCR_3_C"/>
</dbReference>
<feature type="region of interest" description="Disordered" evidence="17">
    <location>
        <begin position="31"/>
        <end position="60"/>
    </location>
</feature>
<evidence type="ECO:0000256" key="18">
    <source>
        <dbReference type="SAM" id="Phobius"/>
    </source>
</evidence>
<keyword evidence="15" id="KW-0966">Cell projection</keyword>
<evidence type="ECO:0000313" key="21">
    <source>
        <dbReference type="Ensembl" id="ENSPKIP00000023915.1"/>
    </source>
</evidence>
<feature type="transmembrane region" description="Helical" evidence="18">
    <location>
        <begin position="468"/>
        <end position="489"/>
    </location>
</feature>
<comment type="subcellular location">
    <subcellularLocation>
        <location evidence="1">Cell projection</location>
        <location evidence="1">Neuron projection</location>
    </subcellularLocation>
    <subcellularLocation>
        <location evidence="16">Postsynaptic cell membrane</location>
        <topology evidence="16">Multi-pass membrane protein</topology>
    </subcellularLocation>
</comment>
<dbReference type="GO" id="GO:0045211">
    <property type="term" value="C:postsynaptic membrane"/>
    <property type="evidence" value="ECO:0007669"/>
    <property type="project" value="UniProtKB-SubCell"/>
</dbReference>
<reference evidence="21" key="1">
    <citation type="submission" date="2025-08" db="UniProtKB">
        <authorList>
            <consortium name="Ensembl"/>
        </authorList>
    </citation>
    <scope>IDENTIFICATION</scope>
</reference>
<keyword evidence="5 19" id="KW-0732">Signal</keyword>
<evidence type="ECO:0000313" key="22">
    <source>
        <dbReference type="Proteomes" id="UP000261540"/>
    </source>
</evidence>
<evidence type="ECO:0000256" key="1">
    <source>
        <dbReference type="ARBA" id="ARBA00004487"/>
    </source>
</evidence>
<accession>A0A3B3S196</accession>
<keyword evidence="11" id="KW-0675">Receptor</keyword>
<name>A0A3B3S196_9TELE</name>
<dbReference type="InterPro" id="IPR043458">
    <property type="entry name" value="GPR158/179"/>
</dbReference>
<feature type="transmembrane region" description="Helical" evidence="18">
    <location>
        <begin position="509"/>
        <end position="531"/>
    </location>
</feature>
<dbReference type="Ensembl" id="ENSPKIT00000004611.1">
    <property type="protein sequence ID" value="ENSPKIP00000023915.1"/>
    <property type="gene ID" value="ENSPKIG00000007357.1"/>
</dbReference>
<feature type="compositionally biased region" description="Basic and acidic residues" evidence="17">
    <location>
        <begin position="894"/>
        <end position="908"/>
    </location>
</feature>
<keyword evidence="13" id="KW-0807">Transducer</keyword>
<evidence type="ECO:0000256" key="3">
    <source>
        <dbReference type="ARBA" id="ARBA00022475"/>
    </source>
</evidence>
<proteinExistence type="inferred from homology"/>
<feature type="transmembrane region" description="Helical" evidence="18">
    <location>
        <begin position="397"/>
        <end position="421"/>
    </location>
</feature>
<feature type="domain" description="G-protein coupled receptors family 3 profile" evidence="20">
    <location>
        <begin position="398"/>
        <end position="651"/>
    </location>
</feature>
<dbReference type="GO" id="GO:0043005">
    <property type="term" value="C:neuron projection"/>
    <property type="evidence" value="ECO:0007669"/>
    <property type="project" value="UniProtKB-SubCell"/>
</dbReference>
<feature type="transmembrane region" description="Helical" evidence="18">
    <location>
        <begin position="433"/>
        <end position="456"/>
    </location>
</feature>
<keyword evidence="4 18" id="KW-0812">Transmembrane</keyword>
<dbReference type="PROSITE" id="PS50259">
    <property type="entry name" value="G_PROTEIN_RECEP_F3_4"/>
    <property type="match status" value="1"/>
</dbReference>
<dbReference type="PANTHER" id="PTHR32546">
    <property type="entry name" value="G-PROTEIN COUPLED RECEPTOR 158-RELATED"/>
    <property type="match status" value="1"/>
</dbReference>
<keyword evidence="3" id="KW-1003">Cell membrane</keyword>
<keyword evidence="7" id="KW-0770">Synapse</keyword>
<evidence type="ECO:0000256" key="4">
    <source>
        <dbReference type="ARBA" id="ARBA00022692"/>
    </source>
</evidence>